<evidence type="ECO:0000313" key="2">
    <source>
        <dbReference type="Proteomes" id="UP001432146"/>
    </source>
</evidence>
<keyword evidence="2" id="KW-1185">Reference proteome</keyword>
<comment type="caution">
    <text evidence="1">The sequence shown here is derived from an EMBL/GenBank/DDBJ whole genome shotgun (WGS) entry which is preliminary data.</text>
</comment>
<sequence length="18" mass="2244">MRRVLRKSQHSNKIKPHQ</sequence>
<proteinExistence type="predicted"/>
<organism evidence="1 2">
    <name type="scientific">Tetragonisca angustula</name>
    <dbReference type="NCBI Taxonomy" id="166442"/>
    <lineage>
        <taxon>Eukaryota</taxon>
        <taxon>Metazoa</taxon>
        <taxon>Ecdysozoa</taxon>
        <taxon>Arthropoda</taxon>
        <taxon>Hexapoda</taxon>
        <taxon>Insecta</taxon>
        <taxon>Pterygota</taxon>
        <taxon>Neoptera</taxon>
        <taxon>Endopterygota</taxon>
        <taxon>Hymenoptera</taxon>
        <taxon>Apocrita</taxon>
        <taxon>Aculeata</taxon>
        <taxon>Apoidea</taxon>
        <taxon>Anthophila</taxon>
        <taxon>Apidae</taxon>
        <taxon>Tetragonisca</taxon>
    </lineage>
</organism>
<dbReference type="EMBL" id="JAWNGG020000266">
    <property type="protein sequence ID" value="KAK9295374.1"/>
    <property type="molecule type" value="Genomic_DNA"/>
</dbReference>
<protein>
    <submittedName>
        <fullName evidence="1">Uncharacterized protein</fullName>
    </submittedName>
</protein>
<dbReference type="Proteomes" id="UP001432146">
    <property type="component" value="Unassembled WGS sequence"/>
</dbReference>
<gene>
    <name evidence="1" type="ORF">QLX08_010268</name>
</gene>
<evidence type="ECO:0000313" key="1">
    <source>
        <dbReference type="EMBL" id="KAK9295374.1"/>
    </source>
</evidence>
<reference evidence="1 2" key="1">
    <citation type="submission" date="2024-05" db="EMBL/GenBank/DDBJ databases">
        <title>The nuclear and mitochondrial genome assemblies of Tetragonisca angustula (Apidae: Meliponini), a tiny yet remarkable pollinator in the Neotropics.</title>
        <authorList>
            <person name="Ferrari R."/>
            <person name="Ricardo P.C."/>
            <person name="Dias F.C."/>
            <person name="Araujo N.S."/>
            <person name="Soares D.O."/>
            <person name="Zhou Q.-S."/>
            <person name="Zhu C.-D."/>
            <person name="Coutinho L."/>
            <person name="Airas M.C."/>
            <person name="Batista T.M."/>
        </authorList>
    </citation>
    <scope>NUCLEOTIDE SEQUENCE [LARGE SCALE GENOMIC DNA]</scope>
    <source>
        <strain evidence="1">ASF017062</strain>
        <tissue evidence="1">Abdomen</tissue>
    </source>
</reference>
<accession>A0AAW0ZCL1</accession>
<dbReference type="AlphaFoldDB" id="A0AAW0ZCL1"/>
<name>A0AAW0ZCL1_9HYME</name>